<keyword evidence="1" id="KW-0175">Coiled coil</keyword>
<gene>
    <name evidence="3" type="ORF">ABRY94_00010</name>
</gene>
<protein>
    <submittedName>
        <fullName evidence="3">Plasmid recombination protein</fullName>
    </submittedName>
</protein>
<dbReference type="AlphaFoldDB" id="A0AB39EPA7"/>
<evidence type="ECO:0000256" key="1">
    <source>
        <dbReference type="SAM" id="Coils"/>
    </source>
</evidence>
<name>A0AB39EPA7_9BURK</name>
<feature type="coiled-coil region" evidence="1">
    <location>
        <begin position="288"/>
        <end position="329"/>
    </location>
</feature>
<evidence type="ECO:0000256" key="2">
    <source>
        <dbReference type="SAM" id="MobiDB-lite"/>
    </source>
</evidence>
<dbReference type="RefSeq" id="WP_368655515.1">
    <property type="nucleotide sequence ID" value="NZ_CP158262.1"/>
</dbReference>
<feature type="region of interest" description="Disordered" evidence="2">
    <location>
        <begin position="384"/>
        <end position="407"/>
    </location>
</feature>
<dbReference type="CDD" id="cd17242">
    <property type="entry name" value="MobM_relaxase"/>
    <property type="match status" value="1"/>
</dbReference>
<accession>A0AB39EPA7</accession>
<evidence type="ECO:0000313" key="3">
    <source>
        <dbReference type="EMBL" id="XDJ69222.1"/>
    </source>
</evidence>
<dbReference type="Gene3D" id="3.30.930.30">
    <property type="match status" value="1"/>
</dbReference>
<sequence length="407" mass="45318">MGYQFAHLEGYARKGSQQRKNGKMQPRKWSIRDIVAEAMREPDACLHVWDPQPPKLLYGAMPSQLEALAEAYAATVQDAQGRKLRADGLCVAAGVVSLPADRADDWPQYRAVAVGFLCEQYGKRLRSVVEHIDEEHPHLHFYAVPLDGERFEVLHVGRQAAARAAQEGKAKGAQNAAYKAAMQAWQDGFHAKVSASFGLARTGPKRERLSRAEWQARKARLRADAKARQAVGPVITSDQVKKRVTKAGFFSEYETGQELAERLDALAREEYAPATKAAALVASSRNRADAMQRLADERSQEVESLRARLAAAEAKADAAQKDAALYQQVFMDGLDGSEQAEVIDRARSLRREKAAKVKAQQEASWSPEYRAHLERIEAEFQRSLRAIEAEDQRKDDDGRELERPDAG</sequence>
<organism evidence="3">
    <name type="scientific">Castellaniella ginsengisoli</name>
    <dbReference type="NCBI Taxonomy" id="546114"/>
    <lineage>
        <taxon>Bacteria</taxon>
        <taxon>Pseudomonadati</taxon>
        <taxon>Pseudomonadota</taxon>
        <taxon>Betaproteobacteria</taxon>
        <taxon>Burkholderiales</taxon>
        <taxon>Alcaligenaceae</taxon>
        <taxon>Castellaniella</taxon>
    </lineage>
</organism>
<proteinExistence type="predicted"/>
<dbReference type="EMBL" id="CP158262">
    <property type="protein sequence ID" value="XDJ69222.1"/>
    <property type="molecule type" value="Genomic_DNA"/>
</dbReference>
<reference evidence="3" key="1">
    <citation type="submission" date="2024-05" db="EMBL/GenBank/DDBJ databases">
        <authorList>
            <person name="Luo Y.-C."/>
            <person name="Nicholds J."/>
            <person name="Mortimer T."/>
            <person name="Maboni G."/>
        </authorList>
    </citation>
    <scope>NUCLEOTIDE SEQUENCE</scope>
    <source>
        <strain evidence="3">144863</strain>
    </source>
</reference>